<sequence length="1304" mass="146154">MTWWNDMQSILLLSDMIVLLQMELAVSTISLPFPTRPRGTGNQLISHSIPLLVLEIFANEAKILDTKTKAVFAAIQDGLDENGHSVLIIAPNLGRKYISLLIPVDNHNDGQKRLRKEGIYVGYDIEIAHRSLELSGQPSSRGNTPGARIIPSREPKRKRNEDIGDIQTMDRSLFSLVNSTLSLKWMDFSLIDNSVEAGTPRLAIVSNSMLTISDSRLEVSPWTSAIVISGSTFEESATQSSVVVQKCSIWNEIGEMGGVVETSAFPDIGTSPSISIVGCWFYSLAVLGNDGIGVSLTRTARKRGEDIGRISASLIGCSFVNMSSIGSSRPPQLSHMTQKMLGCVVSLTSSHLSGSTIRDVNNGGSLLCSNSSFSSLLTSPNTDTDQPTLVQKPGEYTADDYEDGTIYFFERRHGSKTTSVMFSNCTFTGENYRTDYYPNRPIVFSQFPGPVSIISCSFTNFIDGDGQGGAVLVELSPTFDGIFFTATLSNFTNCSTRWSGGAMFLSIAGAALIESCRFENCSAKNEYYWSDPELGGGLYIYGYSSLRTSHISTQTSLSFNLHSSLDEQASSTLSSCSSVRSAQTSLPSQQLSSNSQNLTSEQFIFHADSISEHSHQLFYEIHLHIARHRPTPFPWDVNPSFDPESELDARYQPTSQIVDLNEKFDVSLFAETDDRKIVASLRRCGEVVEATQSADCIVDIPAFRTLLISGINSSNYAIQQKCFFLFIDTEIGLQRFDDPREDRFKILRTAFRDNMYFGQLLILRLWVRWFFFKVLHTYGEKMKESDFDFKGFLAADLSDPSLFDQACRFVASVFLTDSVSMNEEWRINFLHLFEMKHQMMSRLSSDPILYSLERPSSLYLTPFAITLGSFLSIHRGCDFPSALTEFITIDQTFSPHRNPDMLTPAYFLSHTSIALEKRPCFFPMDLMFERYLRDNPDAFLQRWPGMNVVTSSRFLHTSYIGLHSLFLRSARLHLDKQAIFHLFNLLFVDSSGQETTQLNILNLFRYFPPPRFIDTLLSSPHIIRAEFDLWFNFLFLFYHFGVLSPLFGACSSLATIFKMLIPFRRPQYKKEQLVLWAVGELVVSHHWLSIPAHFDSPLICHLPSLAGAQRGILQTLSTHSGIPSLVTPLTIQSINDQLSHLLSQNLPTHNAIGMASLDGRYFAAEGSYLFPITSTTLVIMASRLLSPFPALASAGFEYCLRYVSFVSDADRVQLVKRGLLDCVMLAVSNSSFLDDYEKGVAVIGMLLAAIRRDHQNWILIVQLKVHFVTNLELTVFTIGPYKETCRAIQWLHKQPFFLNPPLYG</sequence>
<feature type="compositionally biased region" description="Basic and acidic residues" evidence="1">
    <location>
        <begin position="151"/>
        <end position="161"/>
    </location>
</feature>
<feature type="chain" id="PRO_5046659993" evidence="3">
    <location>
        <begin position="26"/>
        <end position="1304"/>
    </location>
</feature>
<gene>
    <name evidence="4" type="ORF">BLNAU_10550</name>
</gene>
<keyword evidence="5" id="KW-1185">Reference proteome</keyword>
<feature type="signal peptide" evidence="3">
    <location>
        <begin position="1"/>
        <end position="25"/>
    </location>
</feature>
<keyword evidence="2" id="KW-1133">Transmembrane helix</keyword>
<evidence type="ECO:0000313" key="5">
    <source>
        <dbReference type="Proteomes" id="UP001281761"/>
    </source>
</evidence>
<organism evidence="4 5">
    <name type="scientific">Blattamonas nauphoetae</name>
    <dbReference type="NCBI Taxonomy" id="2049346"/>
    <lineage>
        <taxon>Eukaryota</taxon>
        <taxon>Metamonada</taxon>
        <taxon>Preaxostyla</taxon>
        <taxon>Oxymonadida</taxon>
        <taxon>Blattamonas</taxon>
    </lineage>
</organism>
<keyword evidence="3" id="KW-0732">Signal</keyword>
<evidence type="ECO:0000256" key="3">
    <source>
        <dbReference type="SAM" id="SignalP"/>
    </source>
</evidence>
<accession>A0ABQ9XRX5</accession>
<feature type="region of interest" description="Disordered" evidence="1">
    <location>
        <begin position="134"/>
        <end position="161"/>
    </location>
</feature>
<protein>
    <submittedName>
        <fullName evidence="4">Uncharacterized protein</fullName>
    </submittedName>
</protein>
<comment type="caution">
    <text evidence="4">The sequence shown here is derived from an EMBL/GenBank/DDBJ whole genome shotgun (WGS) entry which is preliminary data.</text>
</comment>
<name>A0ABQ9XRX5_9EUKA</name>
<feature type="transmembrane region" description="Helical" evidence="2">
    <location>
        <begin position="1029"/>
        <end position="1061"/>
    </location>
</feature>
<reference evidence="4 5" key="1">
    <citation type="journal article" date="2022" name="bioRxiv">
        <title>Genomics of Preaxostyla Flagellates Illuminates Evolutionary Transitions and the Path Towards Mitochondrial Loss.</title>
        <authorList>
            <person name="Novak L.V.F."/>
            <person name="Treitli S.C."/>
            <person name="Pyrih J."/>
            <person name="Halakuc P."/>
            <person name="Pipaliya S.V."/>
            <person name="Vacek V."/>
            <person name="Brzon O."/>
            <person name="Soukal P."/>
            <person name="Eme L."/>
            <person name="Dacks J.B."/>
            <person name="Karnkowska A."/>
            <person name="Elias M."/>
            <person name="Hampl V."/>
        </authorList>
    </citation>
    <scope>NUCLEOTIDE SEQUENCE [LARGE SCALE GENOMIC DNA]</scope>
    <source>
        <strain evidence="4">NAU3</strain>
        <tissue evidence="4">Gut</tissue>
    </source>
</reference>
<dbReference type="Proteomes" id="UP001281761">
    <property type="component" value="Unassembled WGS sequence"/>
</dbReference>
<keyword evidence="2" id="KW-0472">Membrane</keyword>
<feature type="compositionally biased region" description="Polar residues" evidence="1">
    <location>
        <begin position="134"/>
        <end position="143"/>
    </location>
</feature>
<evidence type="ECO:0000256" key="1">
    <source>
        <dbReference type="SAM" id="MobiDB-lite"/>
    </source>
</evidence>
<proteinExistence type="predicted"/>
<dbReference type="EMBL" id="JARBJD010000077">
    <property type="protein sequence ID" value="KAK2954530.1"/>
    <property type="molecule type" value="Genomic_DNA"/>
</dbReference>
<evidence type="ECO:0000256" key="2">
    <source>
        <dbReference type="SAM" id="Phobius"/>
    </source>
</evidence>
<keyword evidence="2" id="KW-0812">Transmembrane</keyword>
<evidence type="ECO:0000313" key="4">
    <source>
        <dbReference type="EMBL" id="KAK2954530.1"/>
    </source>
</evidence>